<dbReference type="KEGG" id="poc:NCTC13071_01479"/>
<evidence type="ECO:0000313" key="2">
    <source>
        <dbReference type="EMBL" id="VEH15475.1"/>
    </source>
</evidence>
<keyword evidence="1" id="KW-1133">Transmembrane helix</keyword>
<reference evidence="2 3" key="1">
    <citation type="submission" date="2018-12" db="EMBL/GenBank/DDBJ databases">
        <authorList>
            <consortium name="Pathogen Informatics"/>
        </authorList>
    </citation>
    <scope>NUCLEOTIDE SEQUENCE [LARGE SCALE GENOMIC DNA]</scope>
    <source>
        <strain evidence="2 3">NCTC13071</strain>
    </source>
</reference>
<evidence type="ECO:0000313" key="3">
    <source>
        <dbReference type="Proteomes" id="UP000274578"/>
    </source>
</evidence>
<accession>A0A448L654</accession>
<dbReference type="EMBL" id="LR134384">
    <property type="protein sequence ID" value="VEH15475.1"/>
    <property type="molecule type" value="Genomic_DNA"/>
</dbReference>
<evidence type="ECO:0000256" key="1">
    <source>
        <dbReference type="SAM" id="Phobius"/>
    </source>
</evidence>
<gene>
    <name evidence="2" type="ORF">NCTC13071_01479</name>
</gene>
<dbReference type="AlphaFoldDB" id="A0A448L654"/>
<sequence length="60" mass="7060">MLVFWFLVSHLKSLKALFFISFYLCAFFLFPYLCSGKNQVISFYAKSIFTYRAIDWQAGA</sequence>
<organism evidence="2 3">
    <name type="scientific">Segatella oris</name>
    <dbReference type="NCBI Taxonomy" id="28135"/>
    <lineage>
        <taxon>Bacteria</taxon>
        <taxon>Pseudomonadati</taxon>
        <taxon>Bacteroidota</taxon>
        <taxon>Bacteroidia</taxon>
        <taxon>Bacteroidales</taxon>
        <taxon>Prevotellaceae</taxon>
        <taxon>Segatella</taxon>
    </lineage>
</organism>
<keyword evidence="1" id="KW-0812">Transmembrane</keyword>
<keyword evidence="1" id="KW-0472">Membrane</keyword>
<feature type="transmembrane region" description="Helical" evidence="1">
    <location>
        <begin position="16"/>
        <end position="34"/>
    </location>
</feature>
<proteinExistence type="predicted"/>
<name>A0A448L654_9BACT</name>
<dbReference type="Proteomes" id="UP000274578">
    <property type="component" value="Chromosome 1"/>
</dbReference>
<protein>
    <submittedName>
        <fullName evidence="2">Uncharacterized protein</fullName>
    </submittedName>
</protein>